<evidence type="ECO:0000313" key="6">
    <source>
        <dbReference type="Proteomes" id="UP000694001"/>
    </source>
</evidence>
<dbReference type="PANTHER" id="PTHR11961">
    <property type="entry name" value="CYTOCHROME C"/>
    <property type="match status" value="1"/>
</dbReference>
<organism evidence="5 6">
    <name type="scientific">Elioraea tepida</name>
    <dbReference type="NCBI Taxonomy" id="2843330"/>
    <lineage>
        <taxon>Bacteria</taxon>
        <taxon>Pseudomonadati</taxon>
        <taxon>Pseudomonadota</taxon>
        <taxon>Alphaproteobacteria</taxon>
        <taxon>Acetobacterales</taxon>
        <taxon>Elioraeaceae</taxon>
        <taxon>Elioraea</taxon>
    </lineage>
</organism>
<dbReference type="InterPro" id="IPR002327">
    <property type="entry name" value="Cyt_c_1A/1B"/>
</dbReference>
<feature type="domain" description="Cytochrome c" evidence="4">
    <location>
        <begin position="72"/>
        <end position="174"/>
    </location>
</feature>
<keyword evidence="3" id="KW-0349">Heme</keyword>
<evidence type="ECO:0000259" key="4">
    <source>
        <dbReference type="PROSITE" id="PS51007"/>
    </source>
</evidence>
<dbReference type="GO" id="GO:0020037">
    <property type="term" value="F:heme binding"/>
    <property type="evidence" value="ECO:0007669"/>
    <property type="project" value="InterPro"/>
</dbReference>
<dbReference type="AlphaFoldDB" id="A0A975U068"/>
<dbReference type="GO" id="GO:0009055">
    <property type="term" value="F:electron transfer activity"/>
    <property type="evidence" value="ECO:0007669"/>
    <property type="project" value="InterPro"/>
</dbReference>
<dbReference type="Pfam" id="PF00034">
    <property type="entry name" value="Cytochrom_C"/>
    <property type="match status" value="1"/>
</dbReference>
<dbReference type="Proteomes" id="UP000694001">
    <property type="component" value="Chromosome"/>
</dbReference>
<dbReference type="RefSeq" id="WP_218284272.1">
    <property type="nucleotide sequence ID" value="NZ_CP076448.1"/>
</dbReference>
<proteinExistence type="predicted"/>
<evidence type="ECO:0000256" key="3">
    <source>
        <dbReference type="PROSITE-ProRule" id="PRU00433"/>
    </source>
</evidence>
<dbReference type="PROSITE" id="PS51007">
    <property type="entry name" value="CYTC"/>
    <property type="match status" value="1"/>
</dbReference>
<dbReference type="InterPro" id="IPR009056">
    <property type="entry name" value="Cyt_c-like_dom"/>
</dbReference>
<evidence type="ECO:0000256" key="1">
    <source>
        <dbReference type="ARBA" id="ARBA00022723"/>
    </source>
</evidence>
<accession>A0A975U068</accession>
<dbReference type="GO" id="GO:0046872">
    <property type="term" value="F:metal ion binding"/>
    <property type="evidence" value="ECO:0007669"/>
    <property type="project" value="UniProtKB-KW"/>
</dbReference>
<protein>
    <submittedName>
        <fullName evidence="5">Cytochrome c family protein</fullName>
    </submittedName>
</protein>
<dbReference type="EMBL" id="CP076448">
    <property type="protein sequence ID" value="QXM23412.1"/>
    <property type="molecule type" value="Genomic_DNA"/>
</dbReference>
<evidence type="ECO:0000313" key="5">
    <source>
        <dbReference type="EMBL" id="QXM23412.1"/>
    </source>
</evidence>
<name>A0A975U068_9PROT</name>
<gene>
    <name evidence="5" type="ORF">KO353_08625</name>
</gene>
<sequence length="181" mass="18744">MSMELNKMLAAILTAGIVFMVTGIIGDALVHPKRLERSVLEIAGAPAGGDAAAPAAPAAPAIEPIGPLLASANPQNGQAIAQRQCASCHSFNQGGRNGVGPNLWGIVGAPHAHAEGFQYSAALVGMRDRPWDYEELNQFLAAPRAYAPGTRMAFNGIASAAQRADVIAFLRSLAAEPKPLP</sequence>
<dbReference type="KEGG" id="elio:KO353_08625"/>
<keyword evidence="6" id="KW-1185">Reference proteome</keyword>
<reference evidence="5" key="1">
    <citation type="submission" date="2021-06" db="EMBL/GenBank/DDBJ databases">
        <title>Elioraea tepida, sp. nov., a moderately thermophilic aerobic anoxygenic phototrophic bacterium isolated from an alkaline siliceous hot spring mat community in Yellowstone National Park, WY, USA.</title>
        <authorList>
            <person name="Saini M.K."/>
            <person name="Yoshida S."/>
            <person name="Sebastian A."/>
            <person name="Hirose S."/>
            <person name="Hara E."/>
            <person name="Tamaki H."/>
            <person name="Soulier N.T."/>
            <person name="Albert I."/>
            <person name="Hanada S."/>
            <person name="Bryant D.A."/>
            <person name="Tank M."/>
        </authorList>
    </citation>
    <scope>NUCLEOTIDE SEQUENCE</scope>
    <source>
        <strain evidence="5">MS-P2</strain>
    </source>
</reference>
<keyword evidence="1 3" id="KW-0479">Metal-binding</keyword>
<evidence type="ECO:0000256" key="2">
    <source>
        <dbReference type="ARBA" id="ARBA00023004"/>
    </source>
</evidence>
<keyword evidence="2 3" id="KW-0408">Iron</keyword>